<reference evidence="1 2" key="1">
    <citation type="submission" date="2021-06" db="EMBL/GenBank/DDBJ databases">
        <title>Caerostris extrusa draft genome.</title>
        <authorList>
            <person name="Kono N."/>
            <person name="Arakawa K."/>
        </authorList>
    </citation>
    <scope>NUCLEOTIDE SEQUENCE [LARGE SCALE GENOMIC DNA]</scope>
</reference>
<dbReference type="EMBL" id="BPLR01007294">
    <property type="protein sequence ID" value="GIY15890.1"/>
    <property type="molecule type" value="Genomic_DNA"/>
</dbReference>
<gene>
    <name evidence="1" type="ORF">CEXT_581921</name>
</gene>
<keyword evidence="2" id="KW-1185">Reference proteome</keyword>
<evidence type="ECO:0000313" key="1">
    <source>
        <dbReference type="EMBL" id="GIY15890.1"/>
    </source>
</evidence>
<name>A0AAV4R6K6_CAEEX</name>
<organism evidence="1 2">
    <name type="scientific">Caerostris extrusa</name>
    <name type="common">Bark spider</name>
    <name type="synonym">Caerostris bankana</name>
    <dbReference type="NCBI Taxonomy" id="172846"/>
    <lineage>
        <taxon>Eukaryota</taxon>
        <taxon>Metazoa</taxon>
        <taxon>Ecdysozoa</taxon>
        <taxon>Arthropoda</taxon>
        <taxon>Chelicerata</taxon>
        <taxon>Arachnida</taxon>
        <taxon>Araneae</taxon>
        <taxon>Araneomorphae</taxon>
        <taxon>Entelegynae</taxon>
        <taxon>Araneoidea</taxon>
        <taxon>Araneidae</taxon>
        <taxon>Caerostris</taxon>
    </lineage>
</organism>
<accession>A0AAV4R6K6</accession>
<protein>
    <submittedName>
        <fullName evidence="1">Uncharacterized protein</fullName>
    </submittedName>
</protein>
<sequence length="67" mass="7887">MGHPPQGHAHPVTRSQWAITDCRVTSPAQVSLFGKDSLRERWNRDVRERERERRWDSVLEGGFIQFL</sequence>
<dbReference type="AlphaFoldDB" id="A0AAV4R6K6"/>
<dbReference type="Proteomes" id="UP001054945">
    <property type="component" value="Unassembled WGS sequence"/>
</dbReference>
<proteinExistence type="predicted"/>
<evidence type="ECO:0000313" key="2">
    <source>
        <dbReference type="Proteomes" id="UP001054945"/>
    </source>
</evidence>
<comment type="caution">
    <text evidence="1">The sequence shown here is derived from an EMBL/GenBank/DDBJ whole genome shotgun (WGS) entry which is preliminary data.</text>
</comment>